<evidence type="ECO:0000256" key="1">
    <source>
        <dbReference type="SAM" id="MobiDB-lite"/>
    </source>
</evidence>
<proteinExistence type="predicted"/>
<dbReference type="RefSeq" id="WP_184111812.1">
    <property type="nucleotide sequence ID" value="NZ_JACHNY010000001.1"/>
</dbReference>
<feature type="compositionally biased region" description="Pro residues" evidence="1">
    <location>
        <begin position="88"/>
        <end position="98"/>
    </location>
</feature>
<keyword evidence="3" id="KW-1185">Reference proteome</keyword>
<evidence type="ECO:0000313" key="2">
    <source>
        <dbReference type="EMBL" id="MBB4616756.1"/>
    </source>
</evidence>
<dbReference type="Proteomes" id="UP000574769">
    <property type="component" value="Unassembled WGS sequence"/>
</dbReference>
<accession>A0A7W7EX53</accession>
<organism evidence="2 3">
    <name type="scientific">Sphingomonas abaci</name>
    <dbReference type="NCBI Taxonomy" id="237611"/>
    <lineage>
        <taxon>Bacteria</taxon>
        <taxon>Pseudomonadati</taxon>
        <taxon>Pseudomonadota</taxon>
        <taxon>Alphaproteobacteria</taxon>
        <taxon>Sphingomonadales</taxon>
        <taxon>Sphingomonadaceae</taxon>
        <taxon>Sphingomonas</taxon>
    </lineage>
</organism>
<reference evidence="2 3" key="1">
    <citation type="submission" date="2020-08" db="EMBL/GenBank/DDBJ databases">
        <title>Genomic Encyclopedia of Type Strains, Phase IV (KMG-IV): sequencing the most valuable type-strain genomes for metagenomic binning, comparative biology and taxonomic classification.</title>
        <authorList>
            <person name="Goeker M."/>
        </authorList>
    </citation>
    <scope>NUCLEOTIDE SEQUENCE [LARGE SCALE GENOMIC DNA]</scope>
    <source>
        <strain evidence="2 3">DSM 15867</strain>
    </source>
</reference>
<comment type="caution">
    <text evidence="2">The sequence shown here is derived from an EMBL/GenBank/DDBJ whole genome shotgun (WGS) entry which is preliminary data.</text>
</comment>
<evidence type="ECO:0000313" key="3">
    <source>
        <dbReference type="Proteomes" id="UP000574769"/>
    </source>
</evidence>
<dbReference type="AlphaFoldDB" id="A0A7W7EX53"/>
<feature type="region of interest" description="Disordered" evidence="1">
    <location>
        <begin position="78"/>
        <end position="98"/>
    </location>
</feature>
<evidence type="ECO:0008006" key="4">
    <source>
        <dbReference type="Google" id="ProtNLM"/>
    </source>
</evidence>
<sequence length="98" mass="10989">MRIAQLTLGGVLILLAPAVIPLPGPAGIFLFAGGLILILRNSRLARRHFARAKRRWPRMGRIIDRAMRRRSTLRRIALEKRRAAASPPRAPCPAVRPR</sequence>
<protein>
    <recommendedName>
        <fullName evidence="4">Transmembrane protein (PGPGW)</fullName>
    </recommendedName>
</protein>
<name>A0A7W7EX53_9SPHN</name>
<gene>
    <name evidence="2" type="ORF">GGQ96_000862</name>
</gene>
<dbReference type="EMBL" id="JACHNY010000001">
    <property type="protein sequence ID" value="MBB4616756.1"/>
    <property type="molecule type" value="Genomic_DNA"/>
</dbReference>